<evidence type="ECO:0000313" key="1">
    <source>
        <dbReference type="EMBL" id="ORY36336.1"/>
    </source>
</evidence>
<sequence length="148" mass="16573">MNQENYLTKALLLEILAPFHVPPEISLMIFFNLFNQCPECGDALNIPCQHDSSHPLSCGGDVCGITRCSSCTRTLCCYCAVWACEDCGALFEYDCEDPHFISSENRVWNHEVGQWIIQPYRASGDLCQNCCDEYAEEEEADVASSISL</sequence>
<dbReference type="EMBL" id="MCGO01000056">
    <property type="protein sequence ID" value="ORY36336.1"/>
    <property type="molecule type" value="Genomic_DNA"/>
</dbReference>
<reference evidence="1 2" key="1">
    <citation type="submission" date="2016-07" db="EMBL/GenBank/DDBJ databases">
        <title>Pervasive Adenine N6-methylation of Active Genes in Fungi.</title>
        <authorList>
            <consortium name="DOE Joint Genome Institute"/>
            <person name="Mondo S.J."/>
            <person name="Dannebaum R.O."/>
            <person name="Kuo R.C."/>
            <person name="Labutti K."/>
            <person name="Haridas S."/>
            <person name="Kuo A."/>
            <person name="Salamov A."/>
            <person name="Ahrendt S.R."/>
            <person name="Lipzen A."/>
            <person name="Sullivan W."/>
            <person name="Andreopoulos W.B."/>
            <person name="Clum A."/>
            <person name="Lindquist E."/>
            <person name="Daum C."/>
            <person name="Ramamoorthy G.K."/>
            <person name="Gryganskyi A."/>
            <person name="Culley D."/>
            <person name="Magnuson J.K."/>
            <person name="James T.Y."/>
            <person name="O'Malley M.A."/>
            <person name="Stajich J.E."/>
            <person name="Spatafora J.W."/>
            <person name="Visel A."/>
            <person name="Grigoriev I.V."/>
        </authorList>
    </citation>
    <scope>NUCLEOTIDE SEQUENCE [LARGE SCALE GENOMIC DNA]</scope>
    <source>
        <strain evidence="1 2">JEL800</strain>
    </source>
</reference>
<keyword evidence="2" id="KW-1185">Reference proteome</keyword>
<dbReference type="Proteomes" id="UP000193642">
    <property type="component" value="Unassembled WGS sequence"/>
</dbReference>
<accession>A0A1Y2BNL5</accession>
<comment type="caution">
    <text evidence="1">The sequence shown here is derived from an EMBL/GenBank/DDBJ whole genome shotgun (WGS) entry which is preliminary data.</text>
</comment>
<gene>
    <name evidence="1" type="ORF">BCR33DRAFT_722141</name>
</gene>
<dbReference type="AlphaFoldDB" id="A0A1Y2BNL5"/>
<evidence type="ECO:0000313" key="2">
    <source>
        <dbReference type="Proteomes" id="UP000193642"/>
    </source>
</evidence>
<proteinExistence type="predicted"/>
<protein>
    <submittedName>
        <fullName evidence="1">Uncharacterized protein</fullName>
    </submittedName>
</protein>
<name>A0A1Y2BNL5_9FUNG</name>
<organism evidence="1 2">
    <name type="scientific">Rhizoclosmatium globosum</name>
    <dbReference type="NCBI Taxonomy" id="329046"/>
    <lineage>
        <taxon>Eukaryota</taxon>
        <taxon>Fungi</taxon>
        <taxon>Fungi incertae sedis</taxon>
        <taxon>Chytridiomycota</taxon>
        <taxon>Chytridiomycota incertae sedis</taxon>
        <taxon>Chytridiomycetes</taxon>
        <taxon>Chytridiales</taxon>
        <taxon>Chytriomycetaceae</taxon>
        <taxon>Rhizoclosmatium</taxon>
    </lineage>
</organism>